<sequence>MSADTSQLHYTCIFLSVSFRALRDDLDKPSRAPSHPCWLDAGLVEMLTGELRRCRDAAVRHPAAWQSLDAALAHASLLLAQCPGGLGRDRCARQLDAIVSPLQEAAAWLAGRRPSEAQESQWQAMARRLGGWLRR</sequence>
<protein>
    <submittedName>
        <fullName evidence="1">Uncharacterized protein</fullName>
    </submittedName>
</protein>
<name>A0ABQ0U1L6_9GAMM</name>
<accession>A0ABQ0U1L6</accession>
<dbReference type="EMBL" id="BJUS01000006">
    <property type="protein sequence ID" value="GEK72333.1"/>
    <property type="molecule type" value="Genomic_DNA"/>
</dbReference>
<proteinExistence type="predicted"/>
<reference evidence="1 2" key="1">
    <citation type="submission" date="2019-07" db="EMBL/GenBank/DDBJ databases">
        <title>Whole genome shotgun sequence of Halomonas halophila NBRC 102604.</title>
        <authorList>
            <person name="Hosoyama A."/>
            <person name="Uohara A."/>
            <person name="Ohji S."/>
            <person name="Ichikawa N."/>
        </authorList>
    </citation>
    <scope>NUCLEOTIDE SEQUENCE [LARGE SCALE GENOMIC DNA]</scope>
    <source>
        <strain evidence="1 2">NBRC 102604</strain>
    </source>
</reference>
<evidence type="ECO:0000313" key="1">
    <source>
        <dbReference type="EMBL" id="GEK72333.1"/>
    </source>
</evidence>
<organism evidence="1 2">
    <name type="scientific">Halomonas halophila</name>
    <dbReference type="NCBI Taxonomy" id="29573"/>
    <lineage>
        <taxon>Bacteria</taxon>
        <taxon>Pseudomonadati</taxon>
        <taxon>Pseudomonadota</taxon>
        <taxon>Gammaproteobacteria</taxon>
        <taxon>Oceanospirillales</taxon>
        <taxon>Halomonadaceae</taxon>
        <taxon>Halomonas</taxon>
    </lineage>
</organism>
<dbReference type="RefSeq" id="WP_046079715.1">
    <property type="nucleotide sequence ID" value="NZ_BJUS01000006.1"/>
</dbReference>
<dbReference type="Proteomes" id="UP000321121">
    <property type="component" value="Unassembled WGS sequence"/>
</dbReference>
<comment type="caution">
    <text evidence="1">The sequence shown here is derived from an EMBL/GenBank/DDBJ whole genome shotgun (WGS) entry which is preliminary data.</text>
</comment>
<keyword evidence="2" id="KW-1185">Reference proteome</keyword>
<gene>
    <name evidence="1" type="ORF">HHA04nite_08770</name>
</gene>
<evidence type="ECO:0000313" key="2">
    <source>
        <dbReference type="Proteomes" id="UP000321121"/>
    </source>
</evidence>